<reference evidence="3 4" key="1">
    <citation type="submission" date="2010-07" db="EMBL/GenBank/DDBJ databases">
        <title>The draft genome of Paenibacillus curdlanolyticus YK9.</title>
        <authorList>
            <consortium name="US DOE Joint Genome Institute (JGI-PGF)"/>
            <person name="Lucas S."/>
            <person name="Copeland A."/>
            <person name="Lapidus A."/>
            <person name="Cheng J.-F."/>
            <person name="Bruce D."/>
            <person name="Goodwin L."/>
            <person name="Pitluck S."/>
            <person name="Land M.L."/>
            <person name="Hauser L."/>
            <person name="Chang Y.-J."/>
            <person name="Jeffries C."/>
            <person name="Anderson I.J."/>
            <person name="Johnson E."/>
            <person name="Loganathan U."/>
            <person name="Mulhopadhyay B."/>
            <person name="Kyrpides N."/>
            <person name="Woyke T.J."/>
        </authorList>
    </citation>
    <scope>NUCLEOTIDE SEQUENCE [LARGE SCALE GENOMIC DNA]</scope>
    <source>
        <strain evidence="3 4">YK9</strain>
    </source>
</reference>
<protein>
    <submittedName>
        <fullName evidence="3">Copper amine oxidase domain protein</fullName>
    </submittedName>
</protein>
<dbReference type="EMBL" id="AEDD01000005">
    <property type="protein sequence ID" value="EFM10920.1"/>
    <property type="molecule type" value="Genomic_DNA"/>
</dbReference>
<dbReference type="SUPFAM" id="SSF55383">
    <property type="entry name" value="Copper amine oxidase, domain N"/>
    <property type="match status" value="1"/>
</dbReference>
<dbReference type="eggNOG" id="COG3858">
    <property type="taxonomic scope" value="Bacteria"/>
</dbReference>
<evidence type="ECO:0000313" key="3">
    <source>
        <dbReference type="EMBL" id="EFM10920.1"/>
    </source>
</evidence>
<accession>E0I936</accession>
<name>E0I936_9BACL</name>
<dbReference type="STRING" id="717606.PaecuDRAFT_2170"/>
<evidence type="ECO:0000259" key="2">
    <source>
        <dbReference type="Pfam" id="PF07833"/>
    </source>
</evidence>
<dbReference type="Gene3D" id="3.30.457.10">
    <property type="entry name" value="Copper amine oxidase-like, N-terminal domain"/>
    <property type="match status" value="1"/>
</dbReference>
<feature type="domain" description="Copper amine oxidase-like N-terminal" evidence="2">
    <location>
        <begin position="36"/>
        <end position="133"/>
    </location>
</feature>
<dbReference type="InterPro" id="IPR012854">
    <property type="entry name" value="Cu_amine_oxidase-like_N"/>
</dbReference>
<gene>
    <name evidence="3" type="ORF">PaecuDRAFT_2170</name>
</gene>
<dbReference type="Proteomes" id="UP000005387">
    <property type="component" value="Unassembled WGS sequence"/>
</dbReference>
<keyword evidence="1" id="KW-0732">Signal</keyword>
<evidence type="ECO:0000313" key="4">
    <source>
        <dbReference type="Proteomes" id="UP000005387"/>
    </source>
</evidence>
<sequence length="391" mass="43151">MRNKKRITTFLLALIMLMTMPIWTANAEAASGPSVFVNGVKVKYAQAPVVRDGATLVSAKETIESLGLSFTWDASNKRIIGSNGETTVTFVVGQLSATINGVTVFLNTAPAQVNGRTMVPLKPLLDTMGAVATTKPDLISIKTGDPKKTKFYTGLPLQITNSSIKNLGGNAVTVDYVQYSMYDGEIYTMDYTMTIAPGQKGGFENATNVPGFSIDVNGEDHTFLGRAIHSMSKQGEDTASRSYQYTDQTYLSDSFYTSLTNMWGKVLADYKKQLKQELVNNKNVPLQIQASNISYDTMGYPEANIRLKNLTEKKIVAFELSFSCFDAYGDPVKGGYPYTNRFYGKASDVVDWGDTYTFTWDLWSYSDTSKISNITIDKVAFSDGSVWKRKK</sequence>
<evidence type="ECO:0000256" key="1">
    <source>
        <dbReference type="SAM" id="SignalP"/>
    </source>
</evidence>
<dbReference type="OrthoDB" id="2517394at2"/>
<feature type="signal peptide" evidence="1">
    <location>
        <begin position="1"/>
        <end position="29"/>
    </location>
</feature>
<dbReference type="InterPro" id="IPR036582">
    <property type="entry name" value="Mao_N_sf"/>
</dbReference>
<keyword evidence="4" id="KW-1185">Reference proteome</keyword>
<feature type="chain" id="PRO_5003136195" evidence="1">
    <location>
        <begin position="30"/>
        <end position="391"/>
    </location>
</feature>
<dbReference type="AlphaFoldDB" id="E0I936"/>
<organism evidence="3 4">
    <name type="scientific">Paenibacillus curdlanolyticus YK9</name>
    <dbReference type="NCBI Taxonomy" id="717606"/>
    <lineage>
        <taxon>Bacteria</taxon>
        <taxon>Bacillati</taxon>
        <taxon>Bacillota</taxon>
        <taxon>Bacilli</taxon>
        <taxon>Bacillales</taxon>
        <taxon>Paenibacillaceae</taxon>
        <taxon>Paenibacillus</taxon>
    </lineage>
</organism>
<dbReference type="RefSeq" id="WP_006038169.1">
    <property type="nucleotide sequence ID" value="NZ_AEDD01000005.1"/>
</dbReference>
<proteinExistence type="predicted"/>
<dbReference type="Pfam" id="PF07833">
    <property type="entry name" value="Cu_amine_oxidN1"/>
    <property type="match status" value="1"/>
</dbReference>